<dbReference type="Ensembl" id="ENSCPBT00000031433.1">
    <property type="protein sequence ID" value="ENSCPBP00000026685.1"/>
    <property type="gene ID" value="ENSCPBG00000018942.1"/>
</dbReference>
<name>A0A8C3I3R6_CHRPI</name>
<reference evidence="1" key="2">
    <citation type="submission" date="2025-08" db="UniProtKB">
        <authorList>
            <consortium name="Ensembl"/>
        </authorList>
    </citation>
    <scope>IDENTIFICATION</scope>
</reference>
<organism evidence="1 2">
    <name type="scientific">Chrysemys picta bellii</name>
    <name type="common">Western painted turtle</name>
    <name type="synonym">Emys bellii</name>
    <dbReference type="NCBI Taxonomy" id="8478"/>
    <lineage>
        <taxon>Eukaryota</taxon>
        <taxon>Metazoa</taxon>
        <taxon>Chordata</taxon>
        <taxon>Craniata</taxon>
        <taxon>Vertebrata</taxon>
        <taxon>Euteleostomi</taxon>
        <taxon>Archelosauria</taxon>
        <taxon>Testudinata</taxon>
        <taxon>Testudines</taxon>
        <taxon>Cryptodira</taxon>
        <taxon>Durocryptodira</taxon>
        <taxon>Testudinoidea</taxon>
        <taxon>Emydidae</taxon>
        <taxon>Chrysemys</taxon>
    </lineage>
</organism>
<keyword evidence="2" id="KW-1185">Reference proteome</keyword>
<dbReference type="AlphaFoldDB" id="A0A8C3I3R6"/>
<proteinExistence type="predicted"/>
<dbReference type="Proteomes" id="UP000694380">
    <property type="component" value="Chromosome 19"/>
</dbReference>
<sequence>FPLKSTDLILKFLLRQNSHGEWQGNKPGALTSFIFQGQWDFNPQVRATHTVHYLGSHMGTHHCTICLKPKPSHVSSLTHMSSPRFLCREDTALAIILSTLSSESLKERVLSWHKLA</sequence>
<accession>A0A8C3I3R6</accession>
<evidence type="ECO:0000313" key="2">
    <source>
        <dbReference type="Proteomes" id="UP000694380"/>
    </source>
</evidence>
<evidence type="ECO:0000313" key="1">
    <source>
        <dbReference type="Ensembl" id="ENSCPBP00000026685.1"/>
    </source>
</evidence>
<reference evidence="1" key="1">
    <citation type="journal article" date="2015" name="Genome Biol. Evol.">
        <title>Physical Mapping and Refinement of the Painted Turtle Genome (Chrysemys picta) Inform Amniote Genome Evolution and Challenge Turtle-Bird Chromosomal Conservation.</title>
        <authorList>
            <person name="Badenhorst D."/>
            <person name="Hillier L.W."/>
            <person name="Literman R."/>
            <person name="Montiel E.E."/>
            <person name="Radhakrishnan S."/>
            <person name="Shen Y."/>
            <person name="Minx P."/>
            <person name="Janes D.E."/>
            <person name="Warren W.C."/>
            <person name="Edwards S.V."/>
            <person name="Valenzuela N."/>
        </authorList>
    </citation>
    <scope>NUCLEOTIDE SEQUENCE [LARGE SCALE GENOMIC DNA]</scope>
</reference>
<protein>
    <submittedName>
        <fullName evidence="1">Uncharacterized protein</fullName>
    </submittedName>
</protein>
<reference evidence="1" key="3">
    <citation type="submission" date="2025-09" db="UniProtKB">
        <authorList>
            <consortium name="Ensembl"/>
        </authorList>
    </citation>
    <scope>IDENTIFICATION</scope>
</reference>